<dbReference type="InterPro" id="IPR003018">
    <property type="entry name" value="GAF"/>
</dbReference>
<dbReference type="SMART" id="SM01012">
    <property type="entry name" value="ANTAR"/>
    <property type="match status" value="1"/>
</dbReference>
<dbReference type="SUPFAM" id="SSF52172">
    <property type="entry name" value="CheY-like"/>
    <property type="match status" value="1"/>
</dbReference>
<gene>
    <name evidence="6" type="ORF">CLV40_109211</name>
</gene>
<keyword evidence="1" id="KW-0808">Transferase</keyword>
<dbReference type="AlphaFoldDB" id="A0A2S6GNR8"/>
<proteinExistence type="predicted"/>
<keyword evidence="7" id="KW-1185">Reference proteome</keyword>
<dbReference type="PIRSF" id="PIRSF036625">
    <property type="entry name" value="GAF_ANTAR"/>
    <property type="match status" value="1"/>
</dbReference>
<dbReference type="Gene3D" id="3.30.450.40">
    <property type="match status" value="1"/>
</dbReference>
<dbReference type="InterPro" id="IPR012074">
    <property type="entry name" value="GAF_ANTAR"/>
</dbReference>
<accession>A0A2S6GNR8</accession>
<keyword evidence="4" id="KW-0804">Transcription</keyword>
<dbReference type="Proteomes" id="UP000239203">
    <property type="component" value="Unassembled WGS sequence"/>
</dbReference>
<sequence>MVSRARLADVLIDLSDTLAPDFRLSGYLRSLAAHCARFAGADAVGVVLAEGDGSLRALDARPGERVFADLFDLQCAQGPAVLCCATSVDVAGAVDAWAGFGVAAEEAGFRYAHAVPMRLRGVATGAVVLYRVADEPFDEEEIAAVRALAHMAAVGIGTERAVRQRQVLADQLQSALDSRVVIEQAKGVLAERKGIRLTESFQELRRLARNHNLKIGQVAEEVVRSALPTPVAARG</sequence>
<dbReference type="OrthoDB" id="3683444at2"/>
<evidence type="ECO:0000256" key="2">
    <source>
        <dbReference type="ARBA" id="ARBA00022777"/>
    </source>
</evidence>
<dbReference type="EMBL" id="PTIX01000009">
    <property type="protein sequence ID" value="PPK66826.1"/>
    <property type="molecule type" value="Genomic_DNA"/>
</dbReference>
<evidence type="ECO:0000256" key="3">
    <source>
        <dbReference type="ARBA" id="ARBA00023015"/>
    </source>
</evidence>
<feature type="domain" description="ANTAR" evidence="5">
    <location>
        <begin position="162"/>
        <end position="223"/>
    </location>
</feature>
<evidence type="ECO:0000256" key="1">
    <source>
        <dbReference type="ARBA" id="ARBA00022679"/>
    </source>
</evidence>
<dbReference type="RefSeq" id="WP_104480191.1">
    <property type="nucleotide sequence ID" value="NZ_CP154825.1"/>
</dbReference>
<dbReference type="InterPro" id="IPR029016">
    <property type="entry name" value="GAF-like_dom_sf"/>
</dbReference>
<organism evidence="6 7">
    <name type="scientific">Actinokineospora auranticolor</name>
    <dbReference type="NCBI Taxonomy" id="155976"/>
    <lineage>
        <taxon>Bacteria</taxon>
        <taxon>Bacillati</taxon>
        <taxon>Actinomycetota</taxon>
        <taxon>Actinomycetes</taxon>
        <taxon>Pseudonocardiales</taxon>
        <taxon>Pseudonocardiaceae</taxon>
        <taxon>Actinokineospora</taxon>
    </lineage>
</organism>
<dbReference type="GO" id="GO:0016301">
    <property type="term" value="F:kinase activity"/>
    <property type="evidence" value="ECO:0007669"/>
    <property type="project" value="UniProtKB-KW"/>
</dbReference>
<evidence type="ECO:0000313" key="6">
    <source>
        <dbReference type="EMBL" id="PPK66826.1"/>
    </source>
</evidence>
<name>A0A2S6GNR8_9PSEU</name>
<dbReference type="Gene3D" id="1.10.10.10">
    <property type="entry name" value="Winged helix-like DNA-binding domain superfamily/Winged helix DNA-binding domain"/>
    <property type="match status" value="1"/>
</dbReference>
<dbReference type="GO" id="GO:0003723">
    <property type="term" value="F:RNA binding"/>
    <property type="evidence" value="ECO:0007669"/>
    <property type="project" value="InterPro"/>
</dbReference>
<evidence type="ECO:0000259" key="5">
    <source>
        <dbReference type="PROSITE" id="PS50921"/>
    </source>
</evidence>
<reference evidence="6 7" key="1">
    <citation type="submission" date="2018-02" db="EMBL/GenBank/DDBJ databases">
        <title>Genomic Encyclopedia of Archaeal and Bacterial Type Strains, Phase II (KMG-II): from individual species to whole genera.</title>
        <authorList>
            <person name="Goeker M."/>
        </authorList>
    </citation>
    <scope>NUCLEOTIDE SEQUENCE [LARGE SCALE GENOMIC DNA]</scope>
    <source>
        <strain evidence="6 7">YU 961-1</strain>
    </source>
</reference>
<keyword evidence="3" id="KW-0805">Transcription regulation</keyword>
<dbReference type="Pfam" id="PF03861">
    <property type="entry name" value="ANTAR"/>
    <property type="match status" value="1"/>
</dbReference>
<keyword evidence="2" id="KW-0418">Kinase</keyword>
<dbReference type="InterPro" id="IPR005561">
    <property type="entry name" value="ANTAR"/>
</dbReference>
<dbReference type="InterPro" id="IPR036388">
    <property type="entry name" value="WH-like_DNA-bd_sf"/>
</dbReference>
<dbReference type="PROSITE" id="PS50921">
    <property type="entry name" value="ANTAR"/>
    <property type="match status" value="1"/>
</dbReference>
<evidence type="ECO:0000313" key="7">
    <source>
        <dbReference type="Proteomes" id="UP000239203"/>
    </source>
</evidence>
<dbReference type="SUPFAM" id="SSF55781">
    <property type="entry name" value="GAF domain-like"/>
    <property type="match status" value="1"/>
</dbReference>
<evidence type="ECO:0000256" key="4">
    <source>
        <dbReference type="ARBA" id="ARBA00023163"/>
    </source>
</evidence>
<comment type="caution">
    <text evidence="6">The sequence shown here is derived from an EMBL/GenBank/DDBJ whole genome shotgun (WGS) entry which is preliminary data.</text>
</comment>
<protein>
    <submittedName>
        <fullName evidence="6">GAF domain-containing protein</fullName>
    </submittedName>
</protein>
<dbReference type="InterPro" id="IPR011006">
    <property type="entry name" value="CheY-like_superfamily"/>
</dbReference>
<dbReference type="Pfam" id="PF01590">
    <property type="entry name" value="GAF"/>
    <property type="match status" value="1"/>
</dbReference>